<feature type="transmembrane region" description="Helical" evidence="2">
    <location>
        <begin position="90"/>
        <end position="111"/>
    </location>
</feature>
<dbReference type="EMBL" id="ML119727">
    <property type="protein sequence ID" value="RPA77369.1"/>
    <property type="molecule type" value="Genomic_DNA"/>
</dbReference>
<feature type="transmembrane region" description="Helical" evidence="2">
    <location>
        <begin position="174"/>
        <end position="192"/>
    </location>
</feature>
<evidence type="ECO:0000256" key="3">
    <source>
        <dbReference type="SAM" id="SignalP"/>
    </source>
</evidence>
<keyword evidence="5" id="KW-1185">Reference proteome</keyword>
<organism evidence="4 5">
    <name type="scientific">Ascobolus immersus RN42</name>
    <dbReference type="NCBI Taxonomy" id="1160509"/>
    <lineage>
        <taxon>Eukaryota</taxon>
        <taxon>Fungi</taxon>
        <taxon>Dikarya</taxon>
        <taxon>Ascomycota</taxon>
        <taxon>Pezizomycotina</taxon>
        <taxon>Pezizomycetes</taxon>
        <taxon>Pezizales</taxon>
        <taxon>Ascobolaceae</taxon>
        <taxon>Ascobolus</taxon>
    </lineage>
</organism>
<keyword evidence="2" id="KW-0812">Transmembrane</keyword>
<keyword evidence="3" id="KW-0732">Signal</keyword>
<proteinExistence type="predicted"/>
<feature type="compositionally biased region" description="Low complexity" evidence="1">
    <location>
        <begin position="273"/>
        <end position="311"/>
    </location>
</feature>
<feature type="region of interest" description="Disordered" evidence="1">
    <location>
        <begin position="199"/>
        <end position="350"/>
    </location>
</feature>
<reference evidence="4 5" key="1">
    <citation type="journal article" date="2018" name="Nat. Ecol. Evol.">
        <title>Pezizomycetes genomes reveal the molecular basis of ectomycorrhizal truffle lifestyle.</title>
        <authorList>
            <person name="Murat C."/>
            <person name="Payen T."/>
            <person name="Noel B."/>
            <person name="Kuo A."/>
            <person name="Morin E."/>
            <person name="Chen J."/>
            <person name="Kohler A."/>
            <person name="Krizsan K."/>
            <person name="Balestrini R."/>
            <person name="Da Silva C."/>
            <person name="Montanini B."/>
            <person name="Hainaut M."/>
            <person name="Levati E."/>
            <person name="Barry K.W."/>
            <person name="Belfiori B."/>
            <person name="Cichocki N."/>
            <person name="Clum A."/>
            <person name="Dockter R.B."/>
            <person name="Fauchery L."/>
            <person name="Guy J."/>
            <person name="Iotti M."/>
            <person name="Le Tacon F."/>
            <person name="Lindquist E.A."/>
            <person name="Lipzen A."/>
            <person name="Malagnac F."/>
            <person name="Mello A."/>
            <person name="Molinier V."/>
            <person name="Miyauchi S."/>
            <person name="Poulain J."/>
            <person name="Riccioni C."/>
            <person name="Rubini A."/>
            <person name="Sitrit Y."/>
            <person name="Splivallo R."/>
            <person name="Traeger S."/>
            <person name="Wang M."/>
            <person name="Zifcakova L."/>
            <person name="Wipf D."/>
            <person name="Zambonelli A."/>
            <person name="Paolocci F."/>
            <person name="Nowrousian M."/>
            <person name="Ottonello S."/>
            <person name="Baldrian P."/>
            <person name="Spatafora J.W."/>
            <person name="Henrissat B."/>
            <person name="Nagy L.G."/>
            <person name="Aury J.M."/>
            <person name="Wincker P."/>
            <person name="Grigoriev I.V."/>
            <person name="Bonfante P."/>
            <person name="Martin F.M."/>
        </authorList>
    </citation>
    <scope>NUCLEOTIDE SEQUENCE [LARGE SCALE GENOMIC DNA]</scope>
    <source>
        <strain evidence="4 5">RN42</strain>
    </source>
</reference>
<accession>A0A3N4HUM1</accession>
<protein>
    <submittedName>
        <fullName evidence="4">Uncharacterized protein</fullName>
    </submittedName>
</protein>
<feature type="signal peptide" evidence="3">
    <location>
        <begin position="1"/>
        <end position="26"/>
    </location>
</feature>
<evidence type="ECO:0000313" key="5">
    <source>
        <dbReference type="Proteomes" id="UP000275078"/>
    </source>
</evidence>
<keyword evidence="2" id="KW-1133">Transmembrane helix</keyword>
<sequence length="350" mass="37452">MVGSSPAADYWLSFWHLLLSLSLSKARQANIKVFLHSIGIHPAKISHRSPLSTVSASTRYGIGPRMPFAHRVPGSSLGWSRTEEGRKKDWTSTVVTLAIVILLGLFCLEGSLASKAYRSRLPDGQLLPEKFVPLSGLYAFLSTVGVVFVNTNFATTDGIFPGATIRRAQRNSRYFGLFFTVAAAGIKIWRDWAPAETTPLLPQHQSYGTDRNTDNSGNNRADASTSASTELVTNDSLHRSPPKSPKSAKKKGKAPAVQAETLSISVPRKRTKASTSAASTTTSSSSRSGTSVSRRRVSASVKSTSSRSPSVESAEDADETTTSGLNAHGEESSKAATKLPGVEESPNDEV</sequence>
<feature type="chain" id="PRO_5018334370" evidence="3">
    <location>
        <begin position="27"/>
        <end position="350"/>
    </location>
</feature>
<evidence type="ECO:0000256" key="1">
    <source>
        <dbReference type="SAM" id="MobiDB-lite"/>
    </source>
</evidence>
<keyword evidence="2" id="KW-0472">Membrane</keyword>
<name>A0A3N4HUM1_ASCIM</name>
<dbReference type="AlphaFoldDB" id="A0A3N4HUM1"/>
<feature type="transmembrane region" description="Helical" evidence="2">
    <location>
        <begin position="131"/>
        <end position="153"/>
    </location>
</feature>
<feature type="compositionally biased region" description="Polar residues" evidence="1">
    <location>
        <begin position="203"/>
        <end position="235"/>
    </location>
</feature>
<evidence type="ECO:0000313" key="4">
    <source>
        <dbReference type="EMBL" id="RPA77369.1"/>
    </source>
</evidence>
<evidence type="ECO:0000256" key="2">
    <source>
        <dbReference type="SAM" id="Phobius"/>
    </source>
</evidence>
<dbReference type="Proteomes" id="UP000275078">
    <property type="component" value="Unassembled WGS sequence"/>
</dbReference>
<gene>
    <name evidence="4" type="ORF">BJ508DRAFT_350572</name>
</gene>